<sequence length="74" mass="7567">MAGAADTGRRLNTSGAGNAPRKGRGAVPDVRLRRVGATSHDGAADDRRRIAASGEPRPTRSYSAPASRAVQALG</sequence>
<name>A0A917UK87_9ACTN</name>
<proteinExistence type="predicted"/>
<protein>
    <submittedName>
        <fullName evidence="2">Uncharacterized protein</fullName>
    </submittedName>
</protein>
<reference evidence="2" key="2">
    <citation type="submission" date="2020-09" db="EMBL/GenBank/DDBJ databases">
        <authorList>
            <person name="Sun Q."/>
            <person name="Zhou Y."/>
        </authorList>
    </citation>
    <scope>NUCLEOTIDE SEQUENCE</scope>
    <source>
        <strain evidence="2">CGMCC 4.7110</strain>
    </source>
</reference>
<evidence type="ECO:0000313" key="3">
    <source>
        <dbReference type="Proteomes" id="UP000653411"/>
    </source>
</evidence>
<feature type="region of interest" description="Disordered" evidence="1">
    <location>
        <begin position="1"/>
        <end position="74"/>
    </location>
</feature>
<evidence type="ECO:0000313" key="2">
    <source>
        <dbReference type="EMBL" id="GGM93750.1"/>
    </source>
</evidence>
<reference evidence="2" key="1">
    <citation type="journal article" date="2014" name="Int. J. Syst. Evol. Microbiol.">
        <title>Complete genome sequence of Corynebacterium casei LMG S-19264T (=DSM 44701T), isolated from a smear-ripened cheese.</title>
        <authorList>
            <consortium name="US DOE Joint Genome Institute (JGI-PGF)"/>
            <person name="Walter F."/>
            <person name="Albersmeier A."/>
            <person name="Kalinowski J."/>
            <person name="Ruckert C."/>
        </authorList>
    </citation>
    <scope>NUCLEOTIDE SEQUENCE</scope>
    <source>
        <strain evidence="2">CGMCC 4.7110</strain>
    </source>
</reference>
<accession>A0A917UK87</accession>
<dbReference type="AlphaFoldDB" id="A0A917UK87"/>
<evidence type="ECO:0000256" key="1">
    <source>
        <dbReference type="SAM" id="MobiDB-lite"/>
    </source>
</evidence>
<dbReference type="Proteomes" id="UP000653411">
    <property type="component" value="Unassembled WGS sequence"/>
</dbReference>
<keyword evidence="3" id="KW-1185">Reference proteome</keyword>
<comment type="caution">
    <text evidence="2">The sequence shown here is derived from an EMBL/GenBank/DDBJ whole genome shotgun (WGS) entry which is preliminary data.</text>
</comment>
<organism evidence="2 3">
    <name type="scientific">Streptomyces fuscichromogenes</name>
    <dbReference type="NCBI Taxonomy" id="1324013"/>
    <lineage>
        <taxon>Bacteria</taxon>
        <taxon>Bacillati</taxon>
        <taxon>Actinomycetota</taxon>
        <taxon>Actinomycetes</taxon>
        <taxon>Kitasatosporales</taxon>
        <taxon>Streptomycetaceae</taxon>
        <taxon>Streptomyces</taxon>
    </lineage>
</organism>
<dbReference type="EMBL" id="BMML01000002">
    <property type="protein sequence ID" value="GGM93750.1"/>
    <property type="molecule type" value="Genomic_DNA"/>
</dbReference>
<gene>
    <name evidence="2" type="ORF">GCM10011578_012450</name>
</gene>